<evidence type="ECO:0000313" key="7">
    <source>
        <dbReference type="Proteomes" id="UP001217417"/>
    </source>
</evidence>
<sequence>MDMVSDEVSSVDFGTKTVTTKSEKSYPYTKLVLATGGIPRQIPLPGFQELGNIFLLRFVTDARAIMAALGGKNKKVVIVGSSFIGMEVGNALSKGNEVTIIDTSNAPVARVMGEEVTRPAMLEPSRWVARSQ</sequence>
<proteinExistence type="predicted"/>
<keyword evidence="3" id="KW-0274">FAD</keyword>
<dbReference type="InterPro" id="IPR050446">
    <property type="entry name" value="FAD-oxidoreductase/Apoptosis"/>
</dbReference>
<accession>A0AAD7QMT4</accession>
<evidence type="ECO:0000256" key="3">
    <source>
        <dbReference type="ARBA" id="ARBA00022827"/>
    </source>
</evidence>
<dbReference type="GO" id="GO:0016651">
    <property type="term" value="F:oxidoreductase activity, acting on NAD(P)H"/>
    <property type="evidence" value="ECO:0007669"/>
    <property type="project" value="TreeGrafter"/>
</dbReference>
<dbReference type="PANTHER" id="PTHR43557">
    <property type="entry name" value="APOPTOSIS-INDUCING FACTOR 1"/>
    <property type="match status" value="1"/>
</dbReference>
<evidence type="ECO:0000256" key="1">
    <source>
        <dbReference type="ARBA" id="ARBA00001974"/>
    </source>
</evidence>
<keyword evidence="7" id="KW-1185">Reference proteome</keyword>
<dbReference type="EMBL" id="JARPMG010000010">
    <property type="protein sequence ID" value="KAJ8098083.1"/>
    <property type="molecule type" value="Genomic_DNA"/>
</dbReference>
<dbReference type="AlphaFoldDB" id="A0AAD7QMT4"/>
<evidence type="ECO:0000256" key="2">
    <source>
        <dbReference type="ARBA" id="ARBA00022630"/>
    </source>
</evidence>
<gene>
    <name evidence="6" type="ORF">POJ06DRAFT_240585</name>
</gene>
<dbReference type="PANTHER" id="PTHR43557:SF2">
    <property type="entry name" value="RIESKE DOMAIN-CONTAINING PROTEIN-RELATED"/>
    <property type="match status" value="1"/>
</dbReference>
<dbReference type="InterPro" id="IPR023753">
    <property type="entry name" value="FAD/NAD-binding_dom"/>
</dbReference>
<evidence type="ECO:0000259" key="5">
    <source>
        <dbReference type="Pfam" id="PF07992"/>
    </source>
</evidence>
<dbReference type="PRINTS" id="PR00368">
    <property type="entry name" value="FADPNR"/>
</dbReference>
<protein>
    <recommendedName>
        <fullName evidence="5">FAD/NAD(P)-binding domain-containing protein</fullName>
    </recommendedName>
</protein>
<comment type="caution">
    <text evidence="6">The sequence shown here is derived from an EMBL/GenBank/DDBJ whole genome shotgun (WGS) entry which is preliminary data.</text>
</comment>
<evidence type="ECO:0000256" key="4">
    <source>
        <dbReference type="ARBA" id="ARBA00023002"/>
    </source>
</evidence>
<reference evidence="6" key="1">
    <citation type="submission" date="2023-03" db="EMBL/GenBank/DDBJ databases">
        <title>Near-Complete genome sequence of Lipomyces tetrasporous NRRL Y-64009, an oleaginous yeast capable of growing on lignocellulosic hydrolysates.</title>
        <authorList>
            <consortium name="Lawrence Berkeley National Laboratory"/>
            <person name="Jagtap S.S."/>
            <person name="Liu J.-J."/>
            <person name="Walukiewicz H.E."/>
            <person name="Pangilinan J."/>
            <person name="Lipzen A."/>
            <person name="Ahrendt S."/>
            <person name="Koriabine M."/>
            <person name="Cobaugh K."/>
            <person name="Salamov A."/>
            <person name="Yoshinaga Y."/>
            <person name="Ng V."/>
            <person name="Daum C."/>
            <person name="Grigoriev I.V."/>
            <person name="Slininger P.J."/>
            <person name="Dien B.S."/>
            <person name="Jin Y.-S."/>
            <person name="Rao C.V."/>
        </authorList>
    </citation>
    <scope>NUCLEOTIDE SEQUENCE</scope>
    <source>
        <strain evidence="6">NRRL Y-64009</strain>
    </source>
</reference>
<organism evidence="6 7">
    <name type="scientific">Lipomyces tetrasporus</name>
    <dbReference type="NCBI Taxonomy" id="54092"/>
    <lineage>
        <taxon>Eukaryota</taxon>
        <taxon>Fungi</taxon>
        <taxon>Dikarya</taxon>
        <taxon>Ascomycota</taxon>
        <taxon>Saccharomycotina</taxon>
        <taxon>Lipomycetes</taxon>
        <taxon>Lipomycetales</taxon>
        <taxon>Lipomycetaceae</taxon>
        <taxon>Lipomyces</taxon>
    </lineage>
</organism>
<dbReference type="Gene3D" id="3.50.50.60">
    <property type="entry name" value="FAD/NAD(P)-binding domain"/>
    <property type="match status" value="2"/>
</dbReference>
<evidence type="ECO:0000313" key="6">
    <source>
        <dbReference type="EMBL" id="KAJ8098083.1"/>
    </source>
</evidence>
<dbReference type="RefSeq" id="XP_056041533.1">
    <property type="nucleotide sequence ID" value="XM_056186097.1"/>
</dbReference>
<dbReference type="GeneID" id="80881263"/>
<dbReference type="Pfam" id="PF07992">
    <property type="entry name" value="Pyr_redox_2"/>
    <property type="match status" value="1"/>
</dbReference>
<keyword evidence="2" id="KW-0285">Flavoprotein</keyword>
<name>A0AAD7QMT4_9ASCO</name>
<dbReference type="SUPFAM" id="SSF51905">
    <property type="entry name" value="FAD/NAD(P)-binding domain"/>
    <property type="match status" value="1"/>
</dbReference>
<dbReference type="InterPro" id="IPR036188">
    <property type="entry name" value="FAD/NAD-bd_sf"/>
</dbReference>
<comment type="cofactor">
    <cofactor evidence="1">
        <name>FAD</name>
        <dbReference type="ChEBI" id="CHEBI:57692"/>
    </cofactor>
</comment>
<feature type="domain" description="FAD/NAD(P)-binding" evidence="5">
    <location>
        <begin position="5"/>
        <end position="118"/>
    </location>
</feature>
<dbReference type="Proteomes" id="UP001217417">
    <property type="component" value="Unassembled WGS sequence"/>
</dbReference>
<keyword evidence="4" id="KW-0560">Oxidoreductase</keyword>
<dbReference type="GO" id="GO:0005737">
    <property type="term" value="C:cytoplasm"/>
    <property type="evidence" value="ECO:0007669"/>
    <property type="project" value="TreeGrafter"/>
</dbReference>